<evidence type="ECO:0000313" key="1">
    <source>
        <dbReference type="EMBL" id="RIV17687.1"/>
    </source>
</evidence>
<sequence>MNNEERQMPERPVVDTQPTAVSVAEQFQNQTLRPVLKLLDASLMTYWLHHLPKRKTPFDRFSRPEKLAHIERAIREDTKLRLTLVGMVLGQFTPAEWSTFKANEAELTRRLLALLIQRLQSHVDS</sequence>
<comment type="caution">
    <text evidence="1">The sequence shown here is derived from an EMBL/GenBank/DDBJ whole genome shotgun (WGS) entry which is preliminary data.</text>
</comment>
<dbReference type="RefSeq" id="WP_119671653.1">
    <property type="nucleotide sequence ID" value="NZ_QXED01000016.1"/>
</dbReference>
<evidence type="ECO:0000313" key="2">
    <source>
        <dbReference type="Proteomes" id="UP000283523"/>
    </source>
</evidence>
<proteinExistence type="predicted"/>
<protein>
    <submittedName>
        <fullName evidence="1">Glyoxalase</fullName>
    </submittedName>
</protein>
<name>A0A418LWQ4_9BACT</name>
<organism evidence="1 2">
    <name type="scientific">Fibrisoma montanum</name>
    <dbReference type="NCBI Taxonomy" id="2305895"/>
    <lineage>
        <taxon>Bacteria</taxon>
        <taxon>Pseudomonadati</taxon>
        <taxon>Bacteroidota</taxon>
        <taxon>Cytophagia</taxon>
        <taxon>Cytophagales</taxon>
        <taxon>Spirosomataceae</taxon>
        <taxon>Fibrisoma</taxon>
    </lineage>
</organism>
<dbReference type="EMBL" id="QXED01000016">
    <property type="protein sequence ID" value="RIV17687.1"/>
    <property type="molecule type" value="Genomic_DNA"/>
</dbReference>
<keyword evidence="2" id="KW-1185">Reference proteome</keyword>
<reference evidence="1 2" key="1">
    <citation type="submission" date="2018-08" db="EMBL/GenBank/DDBJ databases">
        <title>Fibrisoma montanum sp. nov., isolated from Danxia mountain soil.</title>
        <authorList>
            <person name="Huang Y."/>
        </authorList>
    </citation>
    <scope>NUCLEOTIDE SEQUENCE [LARGE SCALE GENOMIC DNA]</scope>
    <source>
        <strain evidence="1 2">HYT19</strain>
    </source>
</reference>
<dbReference type="Proteomes" id="UP000283523">
    <property type="component" value="Unassembled WGS sequence"/>
</dbReference>
<gene>
    <name evidence="1" type="ORF">DYU11_31070</name>
</gene>
<accession>A0A418LWQ4</accession>
<dbReference type="AlphaFoldDB" id="A0A418LWQ4"/>
<dbReference type="OrthoDB" id="1271679at2"/>